<feature type="coiled-coil region" evidence="1">
    <location>
        <begin position="126"/>
        <end position="153"/>
    </location>
</feature>
<reference evidence="3" key="1">
    <citation type="submission" date="2021-06" db="EMBL/GenBank/DDBJ databases">
        <authorList>
            <person name="Kallberg Y."/>
            <person name="Tangrot J."/>
            <person name="Rosling A."/>
        </authorList>
    </citation>
    <scope>NUCLEOTIDE SEQUENCE</scope>
    <source>
        <strain evidence="3">FL966</strain>
    </source>
</reference>
<accession>A0A9N9F0P9</accession>
<feature type="compositionally biased region" description="Low complexity" evidence="2">
    <location>
        <begin position="217"/>
        <end position="226"/>
    </location>
</feature>
<dbReference type="Proteomes" id="UP000789759">
    <property type="component" value="Unassembled WGS sequence"/>
</dbReference>
<proteinExistence type="predicted"/>
<protein>
    <submittedName>
        <fullName evidence="3">21426_t:CDS:1</fullName>
    </submittedName>
</protein>
<feature type="region of interest" description="Disordered" evidence="2">
    <location>
        <begin position="203"/>
        <end position="228"/>
    </location>
</feature>
<gene>
    <name evidence="3" type="ORF">CPELLU_LOCUS11617</name>
</gene>
<comment type="caution">
    <text evidence="3">The sequence shown here is derived from an EMBL/GenBank/DDBJ whole genome shotgun (WGS) entry which is preliminary data.</text>
</comment>
<keyword evidence="1" id="KW-0175">Coiled coil</keyword>
<name>A0A9N9F0P9_9GLOM</name>
<dbReference type="EMBL" id="CAJVQA010010451">
    <property type="protein sequence ID" value="CAG8696990.1"/>
    <property type="molecule type" value="Genomic_DNA"/>
</dbReference>
<organism evidence="3 4">
    <name type="scientific">Cetraspora pellucida</name>
    <dbReference type="NCBI Taxonomy" id="1433469"/>
    <lineage>
        <taxon>Eukaryota</taxon>
        <taxon>Fungi</taxon>
        <taxon>Fungi incertae sedis</taxon>
        <taxon>Mucoromycota</taxon>
        <taxon>Glomeromycotina</taxon>
        <taxon>Glomeromycetes</taxon>
        <taxon>Diversisporales</taxon>
        <taxon>Gigasporaceae</taxon>
        <taxon>Cetraspora</taxon>
    </lineage>
</organism>
<evidence type="ECO:0000313" key="3">
    <source>
        <dbReference type="EMBL" id="CAG8696990.1"/>
    </source>
</evidence>
<feature type="non-terminal residue" evidence="3">
    <location>
        <position position="257"/>
    </location>
</feature>
<sequence>MVHKKQPPKQEQSTYSPYYYPNFSRYNYPSKIGDEEVYTEPKFSFPHWDDEVSGYTPLRRRASFPSGYGNTEEYINNKDLNELINTTSSTKNQELTEIEQEDEGEVTCDQIQTDIELARRDQKTDYEQFRKAHATLHDDIRALQQEIEKFEAVCMSSGWNSTKDRDVRQSEPTSTVTGSLMAAAVFNGPGRTLASQSATAAARGQRQRKTRHNRAESFSVSSVSGSKPTRCIGAEDVNEVNELNDAQILTKRNLSVN</sequence>
<keyword evidence="4" id="KW-1185">Reference proteome</keyword>
<dbReference type="AlphaFoldDB" id="A0A9N9F0P9"/>
<evidence type="ECO:0000313" key="4">
    <source>
        <dbReference type="Proteomes" id="UP000789759"/>
    </source>
</evidence>
<evidence type="ECO:0000256" key="1">
    <source>
        <dbReference type="SAM" id="Coils"/>
    </source>
</evidence>
<dbReference type="OrthoDB" id="2397950at2759"/>
<evidence type="ECO:0000256" key="2">
    <source>
        <dbReference type="SAM" id="MobiDB-lite"/>
    </source>
</evidence>